<gene>
    <name evidence="1" type="ORF">ALOHA_HF4000010I05ctg1g43</name>
</gene>
<sequence>MWIVDRPTRSFVEIMGLQSIAEATAVTVGPKRMAPRDSGNTRRRILPHIQRYYFEIINAFRCLTWIANP</sequence>
<name>B3T1L9_9ZZZZ</name>
<accession>B3T1L9</accession>
<evidence type="ECO:0000313" key="1">
    <source>
        <dbReference type="EMBL" id="ABZ06478.1"/>
    </source>
</evidence>
<dbReference type="EMBL" id="EU016576">
    <property type="protein sequence ID" value="ABZ06478.1"/>
    <property type="molecule type" value="Genomic_DNA"/>
</dbReference>
<organism evidence="1">
    <name type="scientific">uncultured marine microorganism HF4000_010I05</name>
    <dbReference type="NCBI Taxonomy" id="455517"/>
    <lineage>
        <taxon>unclassified sequences</taxon>
        <taxon>environmental samples</taxon>
    </lineage>
</organism>
<reference evidence="1" key="1">
    <citation type="journal article" date="2008" name="ISME J.">
        <title>Genomic patterns of recombination, clonal divergence and environment in marine microbial populations.</title>
        <authorList>
            <person name="Konstantinidis K.T."/>
            <person name="Delong E.F."/>
        </authorList>
    </citation>
    <scope>NUCLEOTIDE SEQUENCE</scope>
</reference>
<protein>
    <submittedName>
        <fullName evidence="1">Uncharacterized protein</fullName>
    </submittedName>
</protein>
<proteinExistence type="predicted"/>
<dbReference type="AlphaFoldDB" id="B3T1L9"/>